<dbReference type="RefSeq" id="XP_027614194.1">
    <property type="nucleotide sequence ID" value="XM_027758393.1"/>
</dbReference>
<keyword evidence="3" id="KW-1185">Reference proteome</keyword>
<comment type="caution">
    <text evidence="2">The sequence shown here is derived from an EMBL/GenBank/DDBJ whole genome shotgun (WGS) entry which is preliminary data.</text>
</comment>
<sequence>MKLRMKLLGSTIPAWQDTCLLKRLVGGPGDTHQTQRSSALAGSIIQMSLSSPSIVPRDVTLPNICFIPVDTTCKPLPMLDWSLSYLLHVAFQSFSLSYLLVLACAGSIRQMS</sequence>
<keyword evidence="1" id="KW-0472">Membrane</keyword>
<evidence type="ECO:0000313" key="3">
    <source>
        <dbReference type="Proteomes" id="UP000287166"/>
    </source>
</evidence>
<organism evidence="2 3">
    <name type="scientific">Sparassis crispa</name>
    <dbReference type="NCBI Taxonomy" id="139825"/>
    <lineage>
        <taxon>Eukaryota</taxon>
        <taxon>Fungi</taxon>
        <taxon>Dikarya</taxon>
        <taxon>Basidiomycota</taxon>
        <taxon>Agaricomycotina</taxon>
        <taxon>Agaricomycetes</taxon>
        <taxon>Polyporales</taxon>
        <taxon>Sparassidaceae</taxon>
        <taxon>Sparassis</taxon>
    </lineage>
</organism>
<feature type="transmembrane region" description="Helical" evidence="1">
    <location>
        <begin position="85"/>
        <end position="108"/>
    </location>
</feature>
<dbReference type="AlphaFoldDB" id="A0A401GM30"/>
<reference evidence="2 3" key="1">
    <citation type="journal article" date="2018" name="Sci. Rep.">
        <title>Genome sequence of the cauliflower mushroom Sparassis crispa (Hanabiratake) and its association with beneficial usage.</title>
        <authorList>
            <person name="Kiyama R."/>
            <person name="Furutani Y."/>
            <person name="Kawaguchi K."/>
            <person name="Nakanishi T."/>
        </authorList>
    </citation>
    <scope>NUCLEOTIDE SEQUENCE [LARGE SCALE GENOMIC DNA]</scope>
</reference>
<evidence type="ECO:0000313" key="2">
    <source>
        <dbReference type="EMBL" id="GBE83281.1"/>
    </source>
</evidence>
<accession>A0A401GM30</accession>
<dbReference type="Proteomes" id="UP000287166">
    <property type="component" value="Unassembled WGS sequence"/>
</dbReference>
<proteinExistence type="predicted"/>
<dbReference type="GeneID" id="38780198"/>
<evidence type="ECO:0000256" key="1">
    <source>
        <dbReference type="SAM" id="Phobius"/>
    </source>
</evidence>
<keyword evidence="1" id="KW-0812">Transmembrane</keyword>
<dbReference type="EMBL" id="BFAD01000005">
    <property type="protein sequence ID" value="GBE83281.1"/>
    <property type="molecule type" value="Genomic_DNA"/>
</dbReference>
<dbReference type="InParanoid" id="A0A401GM30"/>
<keyword evidence="1" id="KW-1133">Transmembrane helix</keyword>
<protein>
    <submittedName>
        <fullName evidence="2">Uncharacterized protein</fullName>
    </submittedName>
</protein>
<name>A0A401GM30_9APHY</name>
<gene>
    <name evidence="2" type="ORF">SCP_0503290</name>
</gene>